<dbReference type="OrthoDB" id="10468079at2759"/>
<dbReference type="Proteomes" id="UP000002630">
    <property type="component" value="Linkage Group LG26"/>
</dbReference>
<dbReference type="InParanoid" id="D7G840"/>
<dbReference type="Gene3D" id="2.20.70.10">
    <property type="match status" value="1"/>
</dbReference>
<name>D7G840_ECTSI</name>
<feature type="domain" description="WW" evidence="2">
    <location>
        <begin position="65"/>
        <end position="92"/>
    </location>
</feature>
<proteinExistence type="predicted"/>
<feature type="compositionally biased region" description="Basic and acidic residues" evidence="1">
    <location>
        <begin position="84"/>
        <end position="96"/>
    </location>
</feature>
<dbReference type="InterPro" id="IPR001202">
    <property type="entry name" value="WW_dom"/>
</dbReference>
<dbReference type="EMBL" id="FN649751">
    <property type="protein sequence ID" value="CBJ27903.1"/>
    <property type="molecule type" value="Genomic_DNA"/>
</dbReference>
<evidence type="ECO:0000313" key="4">
    <source>
        <dbReference type="Proteomes" id="UP000002630"/>
    </source>
</evidence>
<sequence length="126" mass="13628">MNCPVPCTMGTVPAGMGNAPAGQGVPPVGGVGSIVPAGGVAWMPVFGQSTGTVAIVGDKCKEDKWSEYTDDNGKKYYDNPFKNETTREKPKDFDKKKKEKKPAPPADTEKKEKKKPKYIVTRGWLP</sequence>
<keyword evidence="4" id="KW-1185">Reference proteome</keyword>
<dbReference type="EMBL" id="FN649107">
    <property type="protein sequence ID" value="CBJ27903.1"/>
    <property type="molecule type" value="Genomic_DNA"/>
</dbReference>
<protein>
    <recommendedName>
        <fullName evidence="2">WW domain-containing protein</fullName>
    </recommendedName>
</protein>
<feature type="compositionally biased region" description="Basic and acidic residues" evidence="1">
    <location>
        <begin position="64"/>
        <end position="77"/>
    </location>
</feature>
<dbReference type="AlphaFoldDB" id="D7G840"/>
<organism evidence="3 4">
    <name type="scientific">Ectocarpus siliculosus</name>
    <name type="common">Brown alga</name>
    <name type="synonym">Conferva siliculosa</name>
    <dbReference type="NCBI Taxonomy" id="2880"/>
    <lineage>
        <taxon>Eukaryota</taxon>
        <taxon>Sar</taxon>
        <taxon>Stramenopiles</taxon>
        <taxon>Ochrophyta</taxon>
        <taxon>PX clade</taxon>
        <taxon>Phaeophyceae</taxon>
        <taxon>Ectocarpales</taxon>
        <taxon>Ectocarpaceae</taxon>
        <taxon>Ectocarpus</taxon>
    </lineage>
</organism>
<evidence type="ECO:0000313" key="3">
    <source>
        <dbReference type="EMBL" id="CBJ27903.1"/>
    </source>
</evidence>
<accession>D7G840</accession>
<gene>
    <name evidence="3" type="ORF">Esi_0087_0005</name>
</gene>
<reference evidence="3 4" key="1">
    <citation type="journal article" date="2010" name="Nature">
        <title>The Ectocarpus genome and the independent evolution of multicellularity in brown algae.</title>
        <authorList>
            <person name="Cock J.M."/>
            <person name="Sterck L."/>
            <person name="Rouze P."/>
            <person name="Scornet D."/>
            <person name="Allen A.E."/>
            <person name="Amoutzias G."/>
            <person name="Anthouard V."/>
            <person name="Artiguenave F."/>
            <person name="Aury J.M."/>
            <person name="Badger J.H."/>
            <person name="Beszteri B."/>
            <person name="Billiau K."/>
            <person name="Bonnet E."/>
            <person name="Bothwell J.H."/>
            <person name="Bowler C."/>
            <person name="Boyen C."/>
            <person name="Brownlee C."/>
            <person name="Carrano C.J."/>
            <person name="Charrier B."/>
            <person name="Cho G.Y."/>
            <person name="Coelho S.M."/>
            <person name="Collen J."/>
            <person name="Corre E."/>
            <person name="Da Silva C."/>
            <person name="Delage L."/>
            <person name="Delaroque N."/>
            <person name="Dittami S.M."/>
            <person name="Doulbeau S."/>
            <person name="Elias M."/>
            <person name="Farnham G."/>
            <person name="Gachon C.M."/>
            <person name="Gschloessl B."/>
            <person name="Heesch S."/>
            <person name="Jabbari K."/>
            <person name="Jubin C."/>
            <person name="Kawai H."/>
            <person name="Kimura K."/>
            <person name="Kloareg B."/>
            <person name="Kupper F.C."/>
            <person name="Lang D."/>
            <person name="Le Bail A."/>
            <person name="Leblanc C."/>
            <person name="Lerouge P."/>
            <person name="Lohr M."/>
            <person name="Lopez P.J."/>
            <person name="Martens C."/>
            <person name="Maumus F."/>
            <person name="Michel G."/>
            <person name="Miranda-Saavedra D."/>
            <person name="Morales J."/>
            <person name="Moreau H."/>
            <person name="Motomura T."/>
            <person name="Nagasato C."/>
            <person name="Napoli C.A."/>
            <person name="Nelson D.R."/>
            <person name="Nyvall-Collen P."/>
            <person name="Peters A.F."/>
            <person name="Pommier C."/>
            <person name="Potin P."/>
            <person name="Poulain J."/>
            <person name="Quesneville H."/>
            <person name="Read B."/>
            <person name="Rensing S.A."/>
            <person name="Ritter A."/>
            <person name="Rousvoal S."/>
            <person name="Samanta M."/>
            <person name="Samson G."/>
            <person name="Schroeder D.C."/>
            <person name="Segurens B."/>
            <person name="Strittmatter M."/>
            <person name="Tonon T."/>
            <person name="Tregear J.W."/>
            <person name="Valentin K."/>
            <person name="von Dassow P."/>
            <person name="Yamagishi T."/>
            <person name="Van de Peer Y."/>
            <person name="Wincker P."/>
        </authorList>
    </citation>
    <scope>NUCLEOTIDE SEQUENCE [LARGE SCALE GENOMIC DNA]</scope>
    <source>
        <strain evidence="4">Ec32 / CCAP1310/4</strain>
    </source>
</reference>
<feature type="region of interest" description="Disordered" evidence="1">
    <location>
        <begin position="64"/>
        <end position="126"/>
    </location>
</feature>
<evidence type="ECO:0000256" key="1">
    <source>
        <dbReference type="SAM" id="MobiDB-lite"/>
    </source>
</evidence>
<dbReference type="InterPro" id="IPR036020">
    <property type="entry name" value="WW_dom_sf"/>
</dbReference>
<evidence type="ECO:0000259" key="2">
    <source>
        <dbReference type="PROSITE" id="PS50020"/>
    </source>
</evidence>
<dbReference type="PROSITE" id="PS50020">
    <property type="entry name" value="WW_DOMAIN_2"/>
    <property type="match status" value="1"/>
</dbReference>
<dbReference type="SUPFAM" id="SSF51045">
    <property type="entry name" value="WW domain"/>
    <property type="match status" value="1"/>
</dbReference>